<evidence type="ECO:0000313" key="1">
    <source>
        <dbReference type="EMBL" id="KYN36308.1"/>
    </source>
</evidence>
<evidence type="ECO:0000313" key="2">
    <source>
        <dbReference type="Proteomes" id="UP000078541"/>
    </source>
</evidence>
<reference evidence="1 2" key="1">
    <citation type="submission" date="2016-03" db="EMBL/GenBank/DDBJ databases">
        <title>Trachymyrmex septentrionalis WGS genome.</title>
        <authorList>
            <person name="Nygaard S."/>
            <person name="Hu H."/>
            <person name="Boomsma J."/>
            <person name="Zhang G."/>
        </authorList>
    </citation>
    <scope>NUCLEOTIDE SEQUENCE [LARGE SCALE GENOMIC DNA]</scope>
    <source>
        <strain evidence="1">Tsep2-gDNA-1</strain>
        <tissue evidence="1">Whole body</tissue>
    </source>
</reference>
<keyword evidence="2" id="KW-1185">Reference proteome</keyword>
<dbReference type="Proteomes" id="UP000078541">
    <property type="component" value="Unassembled WGS sequence"/>
</dbReference>
<protein>
    <submittedName>
        <fullName evidence="1">Uncharacterized protein</fullName>
    </submittedName>
</protein>
<gene>
    <name evidence="1" type="ORF">ALC56_09268</name>
</gene>
<sequence length="53" mass="5660">MTGDVELRQAWRIAQSILVVSVLPRRCRGCLETILPIEPVCAGGAGVGPVSRK</sequence>
<proteinExistence type="predicted"/>
<dbReference type="AlphaFoldDB" id="A0A195F789"/>
<accession>A0A195F789</accession>
<organism evidence="1 2">
    <name type="scientific">Trachymyrmex septentrionalis</name>
    <dbReference type="NCBI Taxonomy" id="34720"/>
    <lineage>
        <taxon>Eukaryota</taxon>
        <taxon>Metazoa</taxon>
        <taxon>Ecdysozoa</taxon>
        <taxon>Arthropoda</taxon>
        <taxon>Hexapoda</taxon>
        <taxon>Insecta</taxon>
        <taxon>Pterygota</taxon>
        <taxon>Neoptera</taxon>
        <taxon>Endopterygota</taxon>
        <taxon>Hymenoptera</taxon>
        <taxon>Apocrita</taxon>
        <taxon>Aculeata</taxon>
        <taxon>Formicoidea</taxon>
        <taxon>Formicidae</taxon>
        <taxon>Myrmicinae</taxon>
        <taxon>Trachymyrmex</taxon>
    </lineage>
</organism>
<name>A0A195F789_9HYME</name>
<dbReference type="EMBL" id="KQ981744">
    <property type="protein sequence ID" value="KYN36308.1"/>
    <property type="molecule type" value="Genomic_DNA"/>
</dbReference>